<dbReference type="SUPFAM" id="SSF55909">
    <property type="entry name" value="Pentein"/>
    <property type="match status" value="1"/>
</dbReference>
<evidence type="ECO:0000313" key="5">
    <source>
        <dbReference type="Proteomes" id="UP000325081"/>
    </source>
</evidence>
<evidence type="ECO:0000313" key="4">
    <source>
        <dbReference type="EMBL" id="GER35008.1"/>
    </source>
</evidence>
<dbReference type="Proteomes" id="UP000325081">
    <property type="component" value="Unassembled WGS sequence"/>
</dbReference>
<accession>A0A5A7PQS2</accession>
<evidence type="ECO:0000256" key="2">
    <source>
        <dbReference type="ARBA" id="ARBA00022917"/>
    </source>
</evidence>
<name>A0A5A7PQS2_STRAF</name>
<protein>
    <submittedName>
        <fullName evidence="4">Eukaryotic translation initiation factor 6</fullName>
    </submittedName>
</protein>
<dbReference type="GO" id="GO:0043022">
    <property type="term" value="F:ribosome binding"/>
    <property type="evidence" value="ECO:0007669"/>
    <property type="project" value="InterPro"/>
</dbReference>
<organism evidence="4 5">
    <name type="scientific">Striga asiatica</name>
    <name type="common">Asiatic witchweed</name>
    <name type="synonym">Buchnera asiatica</name>
    <dbReference type="NCBI Taxonomy" id="4170"/>
    <lineage>
        <taxon>Eukaryota</taxon>
        <taxon>Viridiplantae</taxon>
        <taxon>Streptophyta</taxon>
        <taxon>Embryophyta</taxon>
        <taxon>Tracheophyta</taxon>
        <taxon>Spermatophyta</taxon>
        <taxon>Magnoliopsida</taxon>
        <taxon>eudicotyledons</taxon>
        <taxon>Gunneridae</taxon>
        <taxon>Pentapetalae</taxon>
        <taxon>asterids</taxon>
        <taxon>lamiids</taxon>
        <taxon>Lamiales</taxon>
        <taxon>Orobanchaceae</taxon>
        <taxon>Buchnereae</taxon>
        <taxon>Striga</taxon>
    </lineage>
</organism>
<feature type="region of interest" description="Disordered" evidence="3">
    <location>
        <begin position="165"/>
        <end position="184"/>
    </location>
</feature>
<proteinExistence type="predicted"/>
<reference evidence="5" key="1">
    <citation type="journal article" date="2019" name="Curr. Biol.">
        <title>Genome Sequence of Striga asiatica Provides Insight into the Evolution of Plant Parasitism.</title>
        <authorList>
            <person name="Yoshida S."/>
            <person name="Kim S."/>
            <person name="Wafula E.K."/>
            <person name="Tanskanen J."/>
            <person name="Kim Y.M."/>
            <person name="Honaas L."/>
            <person name="Yang Z."/>
            <person name="Spallek T."/>
            <person name="Conn C.E."/>
            <person name="Ichihashi Y."/>
            <person name="Cheong K."/>
            <person name="Cui S."/>
            <person name="Der J.P."/>
            <person name="Gundlach H."/>
            <person name="Jiao Y."/>
            <person name="Hori C."/>
            <person name="Ishida J.K."/>
            <person name="Kasahara H."/>
            <person name="Kiba T."/>
            <person name="Kim M.S."/>
            <person name="Koo N."/>
            <person name="Laohavisit A."/>
            <person name="Lee Y.H."/>
            <person name="Lumba S."/>
            <person name="McCourt P."/>
            <person name="Mortimer J.C."/>
            <person name="Mutuku J.M."/>
            <person name="Nomura T."/>
            <person name="Sasaki-Sekimoto Y."/>
            <person name="Seto Y."/>
            <person name="Wang Y."/>
            <person name="Wakatake T."/>
            <person name="Sakakibara H."/>
            <person name="Demura T."/>
            <person name="Yamaguchi S."/>
            <person name="Yoneyama K."/>
            <person name="Manabe R.I."/>
            <person name="Nelson D.C."/>
            <person name="Schulman A.H."/>
            <person name="Timko M.P."/>
            <person name="dePamphilis C.W."/>
            <person name="Choi D."/>
            <person name="Shirasu K."/>
        </authorList>
    </citation>
    <scope>NUCLEOTIDE SEQUENCE [LARGE SCALE GENOMIC DNA]</scope>
    <source>
        <strain evidence="5">cv. UVA1</strain>
    </source>
</reference>
<dbReference type="PANTHER" id="PTHR10784">
    <property type="entry name" value="TRANSLATION INITIATION FACTOR 6"/>
    <property type="match status" value="1"/>
</dbReference>
<sequence>MATRLQNENNCEVGVFSKLTNAYCLVAIGGSENFYMYHFYLFFCECRVSVLRCLRVDVLFGGSTFEAELAHVIPVVKTSIAGTRIIGRLCAGNKNGLLAPQKTTDQGRCMLLNPYDQMRVLEFKMEIRPSQDYALCVRGSQLRKGDHPYPPNKLIFVPDKECQRPNLQGPRSSSCNSHIRSLIG</sequence>
<keyword evidence="5" id="KW-1185">Reference proteome</keyword>
<keyword evidence="1 4" id="KW-0396">Initiation factor</keyword>
<evidence type="ECO:0000256" key="1">
    <source>
        <dbReference type="ARBA" id="ARBA00022540"/>
    </source>
</evidence>
<evidence type="ECO:0000256" key="3">
    <source>
        <dbReference type="SAM" id="MobiDB-lite"/>
    </source>
</evidence>
<keyword evidence="2" id="KW-0648">Protein biosynthesis</keyword>
<dbReference type="EMBL" id="BKCP01004960">
    <property type="protein sequence ID" value="GER35008.1"/>
    <property type="molecule type" value="Genomic_DNA"/>
</dbReference>
<dbReference type="GO" id="GO:0042256">
    <property type="term" value="P:cytosolic ribosome assembly"/>
    <property type="evidence" value="ECO:0007669"/>
    <property type="project" value="InterPro"/>
</dbReference>
<dbReference type="InterPro" id="IPR002769">
    <property type="entry name" value="eIF6"/>
</dbReference>
<comment type="caution">
    <text evidence="4">The sequence shown here is derived from an EMBL/GenBank/DDBJ whole genome shotgun (WGS) entry which is preliminary data.</text>
</comment>
<gene>
    <name evidence="4" type="ORF">STAS_11264</name>
</gene>
<dbReference type="GO" id="GO:0003743">
    <property type="term" value="F:translation initiation factor activity"/>
    <property type="evidence" value="ECO:0007669"/>
    <property type="project" value="UniProtKB-KW"/>
</dbReference>
<dbReference type="OrthoDB" id="4155914at2759"/>
<dbReference type="AlphaFoldDB" id="A0A5A7PQS2"/>
<dbReference type="Pfam" id="PF01912">
    <property type="entry name" value="eIF-6"/>
    <property type="match status" value="1"/>
</dbReference>
<dbReference type="SMART" id="SM00654">
    <property type="entry name" value="eIF6"/>
    <property type="match status" value="1"/>
</dbReference>
<dbReference type="Gene3D" id="3.75.10.10">
    <property type="entry name" value="L-arginine/glycine Amidinotransferase, Chain A"/>
    <property type="match status" value="1"/>
</dbReference>